<gene>
    <name evidence="1" type="ORF">F4827_003094</name>
</gene>
<sequence length="322" mass="34503">MSDITVVLGDFQFQDFEVPERIPFNTEQRLVIKKMVGGVRDIQMLGPDWPPIVWSGTFMPTADGQSALDRARTVEQMVNAAQPVSLSWDELYFLVVIRSFEPDYRFYQIPYRITCEVLQDLTAPIYADAGLDADDVINGDLDSANALTASSGDSTLSSLMGTLSTAVGNVKSFVGATMSEVATVLQPLNNAARYVSTSISQVDSLLASVGVPAGVLPSLPIAQNVSKFESIFNATTLQMQYTQVNALLGRMQRNLAQVSSSGRVVTVGGGNLFDLASKEYGDPSAWTQIAQANNLSDPTLVGVNTLIIPPYSNGTSGGILSS</sequence>
<reference evidence="1 2" key="1">
    <citation type="submission" date="2020-08" db="EMBL/GenBank/DDBJ databases">
        <title>Above-ground endophytic microbial communities from plants in different locations in the United States.</title>
        <authorList>
            <person name="Frank C."/>
        </authorList>
    </citation>
    <scope>NUCLEOTIDE SEQUENCE [LARGE SCALE GENOMIC DNA]</scope>
    <source>
        <strain evidence="1 2">WP4_2_2</strain>
    </source>
</reference>
<comment type="caution">
    <text evidence="1">The sequence shown here is derived from an EMBL/GenBank/DDBJ whole genome shotgun (WGS) entry which is preliminary data.</text>
</comment>
<protein>
    <recommendedName>
        <fullName evidence="3">LysM domain-containing protein</fullName>
    </recommendedName>
</protein>
<dbReference type="RefSeq" id="WP_183724751.1">
    <property type="nucleotide sequence ID" value="NZ_JACHBW010000008.1"/>
</dbReference>
<evidence type="ECO:0000313" key="2">
    <source>
        <dbReference type="Proteomes" id="UP000571554"/>
    </source>
</evidence>
<proteinExistence type="predicted"/>
<evidence type="ECO:0000313" key="1">
    <source>
        <dbReference type="EMBL" id="MBB6103239.1"/>
    </source>
</evidence>
<dbReference type="Proteomes" id="UP000571554">
    <property type="component" value="Unassembled WGS sequence"/>
</dbReference>
<accession>A0A7W9TY27</accession>
<keyword evidence="2" id="KW-1185">Reference proteome</keyword>
<dbReference type="EMBL" id="JACHBW010000008">
    <property type="protein sequence ID" value="MBB6103239.1"/>
    <property type="molecule type" value="Genomic_DNA"/>
</dbReference>
<dbReference type="AlphaFoldDB" id="A0A7W9TY27"/>
<organism evidence="1 2">
    <name type="scientific">Paraburkholderia bannensis</name>
    <dbReference type="NCBI Taxonomy" id="765414"/>
    <lineage>
        <taxon>Bacteria</taxon>
        <taxon>Pseudomonadati</taxon>
        <taxon>Pseudomonadota</taxon>
        <taxon>Betaproteobacteria</taxon>
        <taxon>Burkholderiales</taxon>
        <taxon>Burkholderiaceae</taxon>
        <taxon>Paraburkholderia</taxon>
    </lineage>
</organism>
<evidence type="ECO:0008006" key="3">
    <source>
        <dbReference type="Google" id="ProtNLM"/>
    </source>
</evidence>
<name>A0A7W9TY27_9BURK</name>